<keyword evidence="15" id="KW-1185">Reference proteome</keyword>
<dbReference type="PRINTS" id="PR00237">
    <property type="entry name" value="GPCRRHODOPSN"/>
</dbReference>
<evidence type="ECO:0000256" key="5">
    <source>
        <dbReference type="ARBA" id="ARBA00022989"/>
    </source>
</evidence>
<feature type="transmembrane region" description="Helical" evidence="12">
    <location>
        <begin position="574"/>
        <end position="598"/>
    </location>
</feature>
<organism evidence="14 15">
    <name type="scientific">Halocaridina rubra</name>
    <name type="common">Hawaiian red shrimp</name>
    <dbReference type="NCBI Taxonomy" id="373956"/>
    <lineage>
        <taxon>Eukaryota</taxon>
        <taxon>Metazoa</taxon>
        <taxon>Ecdysozoa</taxon>
        <taxon>Arthropoda</taxon>
        <taxon>Crustacea</taxon>
        <taxon>Multicrustacea</taxon>
        <taxon>Malacostraca</taxon>
        <taxon>Eumalacostraca</taxon>
        <taxon>Eucarida</taxon>
        <taxon>Decapoda</taxon>
        <taxon>Pleocyemata</taxon>
        <taxon>Caridea</taxon>
        <taxon>Atyoidea</taxon>
        <taxon>Atyidae</taxon>
        <taxon>Halocaridina</taxon>
    </lineage>
</organism>
<dbReference type="Proteomes" id="UP001381693">
    <property type="component" value="Unassembled WGS sequence"/>
</dbReference>
<dbReference type="SUPFAM" id="SSF81321">
    <property type="entry name" value="Family A G protein-coupled receptor-like"/>
    <property type="match status" value="2"/>
</dbReference>
<feature type="transmembrane region" description="Helical" evidence="12">
    <location>
        <begin position="662"/>
        <end position="682"/>
    </location>
</feature>
<gene>
    <name evidence="14" type="ORF">SK128_020185</name>
</gene>
<feature type="transmembrane region" description="Helical" evidence="12">
    <location>
        <begin position="369"/>
        <end position="391"/>
    </location>
</feature>
<dbReference type="Gene3D" id="1.20.1070.10">
    <property type="entry name" value="Rhodopsin 7-helix transmembrane proteins"/>
    <property type="match status" value="2"/>
</dbReference>
<evidence type="ECO:0000313" key="14">
    <source>
        <dbReference type="EMBL" id="KAK7079894.1"/>
    </source>
</evidence>
<keyword evidence="6" id="KW-0297">G-protein coupled receptor</keyword>
<feature type="transmembrane region" description="Helical" evidence="12">
    <location>
        <begin position="523"/>
        <end position="544"/>
    </location>
</feature>
<keyword evidence="8" id="KW-0675">Receptor</keyword>
<reference evidence="14 15" key="1">
    <citation type="submission" date="2023-11" db="EMBL/GenBank/DDBJ databases">
        <title>Halocaridina rubra genome assembly.</title>
        <authorList>
            <person name="Smith C."/>
        </authorList>
    </citation>
    <scope>NUCLEOTIDE SEQUENCE [LARGE SCALE GENOMIC DNA]</scope>
    <source>
        <strain evidence="14">EP-1</strain>
        <tissue evidence="14">Whole</tissue>
    </source>
</reference>
<comment type="subcellular location">
    <subcellularLocation>
        <location evidence="1">Cell membrane</location>
        <topology evidence="1">Multi-pass membrane protein</topology>
    </subcellularLocation>
</comment>
<feature type="domain" description="G-protein coupled receptors family 1 profile" evidence="13">
    <location>
        <begin position="350"/>
        <end position="682"/>
    </location>
</feature>
<evidence type="ECO:0000256" key="9">
    <source>
        <dbReference type="ARBA" id="ARBA00023180"/>
    </source>
</evidence>
<evidence type="ECO:0000259" key="13">
    <source>
        <dbReference type="PROSITE" id="PS50262"/>
    </source>
</evidence>
<evidence type="ECO:0000256" key="1">
    <source>
        <dbReference type="ARBA" id="ARBA00004651"/>
    </source>
</evidence>
<feature type="compositionally biased region" description="Low complexity" evidence="11">
    <location>
        <begin position="21"/>
        <end position="30"/>
    </location>
</feature>
<evidence type="ECO:0000256" key="8">
    <source>
        <dbReference type="ARBA" id="ARBA00023170"/>
    </source>
</evidence>
<keyword evidence="9" id="KW-0325">Glycoprotein</keyword>
<keyword evidence="10" id="KW-0807">Transducer</keyword>
<feature type="region of interest" description="Disordered" evidence="11">
    <location>
        <begin position="1"/>
        <end position="30"/>
    </location>
</feature>
<dbReference type="PANTHER" id="PTHR24246">
    <property type="entry name" value="OLFACTORY RECEPTOR AND ADENOSINE RECEPTOR"/>
    <property type="match status" value="1"/>
</dbReference>
<evidence type="ECO:0000256" key="6">
    <source>
        <dbReference type="ARBA" id="ARBA00023040"/>
    </source>
</evidence>
<keyword evidence="3" id="KW-1003">Cell membrane</keyword>
<dbReference type="EMBL" id="JAXCGZ010006283">
    <property type="protein sequence ID" value="KAK7079894.1"/>
    <property type="molecule type" value="Genomic_DNA"/>
</dbReference>
<dbReference type="Pfam" id="PF00001">
    <property type="entry name" value="7tm_1"/>
    <property type="match status" value="1"/>
</dbReference>
<dbReference type="GO" id="GO:0004930">
    <property type="term" value="F:G protein-coupled receptor activity"/>
    <property type="evidence" value="ECO:0007669"/>
    <property type="project" value="UniProtKB-KW"/>
</dbReference>
<accession>A0AAN8XKI3</accession>
<proteinExistence type="inferred from homology"/>
<feature type="transmembrane region" description="Helical" evidence="12">
    <location>
        <begin position="477"/>
        <end position="502"/>
    </location>
</feature>
<keyword evidence="5 12" id="KW-1133">Transmembrane helix</keyword>
<dbReference type="PROSITE" id="PS50262">
    <property type="entry name" value="G_PROTEIN_RECEP_F1_2"/>
    <property type="match status" value="1"/>
</dbReference>
<evidence type="ECO:0000256" key="4">
    <source>
        <dbReference type="ARBA" id="ARBA00022692"/>
    </source>
</evidence>
<protein>
    <recommendedName>
        <fullName evidence="13">G-protein coupled receptors family 1 profile domain-containing protein</fullName>
    </recommendedName>
</protein>
<evidence type="ECO:0000256" key="11">
    <source>
        <dbReference type="SAM" id="MobiDB-lite"/>
    </source>
</evidence>
<evidence type="ECO:0000313" key="15">
    <source>
        <dbReference type="Proteomes" id="UP001381693"/>
    </source>
</evidence>
<evidence type="ECO:0000256" key="3">
    <source>
        <dbReference type="ARBA" id="ARBA00022475"/>
    </source>
</evidence>
<keyword evidence="7 12" id="KW-0472">Membrane</keyword>
<dbReference type="InterPro" id="IPR000276">
    <property type="entry name" value="GPCR_Rhodpsn"/>
</dbReference>
<dbReference type="CDD" id="cd00637">
    <property type="entry name" value="7tm_classA_rhodopsin-like"/>
    <property type="match status" value="1"/>
</dbReference>
<feature type="transmembrane region" description="Helical" evidence="12">
    <location>
        <begin position="335"/>
        <end position="357"/>
    </location>
</feature>
<feature type="transmembrane region" description="Helical" evidence="12">
    <location>
        <begin position="623"/>
        <end position="642"/>
    </location>
</feature>
<evidence type="ECO:0000256" key="2">
    <source>
        <dbReference type="ARBA" id="ARBA00010663"/>
    </source>
</evidence>
<comment type="similarity">
    <text evidence="2">Belongs to the G-protein coupled receptor 1 family.</text>
</comment>
<sequence length="792" mass="90240">MELVTCASQHNDISSKHHNKSSSISSKQVSNEASTLPLQRSISLSSANVSSPTTGAIRERITFHLTTAMEASSTTTEKAFDYVYFERFSIPLCTNDNNSTMTLIKYAKCVSADKTNINVYCFQAEFSKPMCTPSKYHIYSFEKHLLNRPYRYYSLFLACATSALVYFDIHLTDFADVLYSKKYVLIRDESIVDLCLPLFEYFGHCFKNDYVTLCLDGTTMAFFLHNNCTPIPHQRMHLHRIMTQLLLSRDSAAFQTLCEGDLNAIVSQRNNVSFTLFPVGKKAQIYAGDKGVTMNKFWPCCYHNYLVLWDQNPKRAGLYRDWSYLPPKCQSGESALIVFQALVATFGLVGNFIVISVMLSGGHRSEASCFLRTSLSLADFLTSILVIVPAVRDSVALKNGNMNKRSYIFQNATNITLLMTELKILPSDLHHITFWRQNGTSKDSYFFTVDHDSVNWELTDAVLWELYPTLFNFFNGWIYVVRAHALCLCACVTIITMFFLGAERFILCWRPLKYKQYFTIKRVIVGILSSWLFGVVTLVVISYGKRMTVYWSGWTKLSYGVLDTDILFNKPLRFISIFLLCLGISTILFSVLALFAFLREQAKVTEERESMNMRITDDFEKENIYITISLVIISALYIMAYTPVGVSVISDHDQHYDTQQPILLFLSWWLLLAGSAVNPFIYNMRSHLFKSDMAECLQKILPEPLKINLKRYIKHSPNKMNNFLKDLDKRETDTGEPHNGLPKGSKLAALGLNFDHLTPTLKKTSNIISTLSSGGTHTRSIISTFRADVFLL</sequence>
<evidence type="ECO:0000256" key="10">
    <source>
        <dbReference type="ARBA" id="ARBA00023224"/>
    </source>
</evidence>
<dbReference type="GO" id="GO:0005886">
    <property type="term" value="C:plasma membrane"/>
    <property type="evidence" value="ECO:0007669"/>
    <property type="project" value="UniProtKB-SubCell"/>
</dbReference>
<name>A0AAN8XKI3_HALRR</name>
<dbReference type="InterPro" id="IPR017452">
    <property type="entry name" value="GPCR_Rhodpsn_7TM"/>
</dbReference>
<evidence type="ECO:0000256" key="12">
    <source>
        <dbReference type="SAM" id="Phobius"/>
    </source>
</evidence>
<comment type="caution">
    <text evidence="14">The sequence shown here is derived from an EMBL/GenBank/DDBJ whole genome shotgun (WGS) entry which is preliminary data.</text>
</comment>
<evidence type="ECO:0000256" key="7">
    <source>
        <dbReference type="ARBA" id="ARBA00023136"/>
    </source>
</evidence>
<dbReference type="PANTHER" id="PTHR24246:SF27">
    <property type="entry name" value="ADENOSINE RECEPTOR, ISOFORM A"/>
    <property type="match status" value="1"/>
</dbReference>
<keyword evidence="4 12" id="KW-0812">Transmembrane</keyword>
<dbReference type="AlphaFoldDB" id="A0AAN8XKI3"/>